<dbReference type="AlphaFoldDB" id="A0AAN7XHC1"/>
<feature type="region of interest" description="Disordered" evidence="1">
    <location>
        <begin position="11"/>
        <end position="32"/>
    </location>
</feature>
<gene>
    <name evidence="2" type="ORF">PBY51_022140</name>
</gene>
<evidence type="ECO:0000256" key="1">
    <source>
        <dbReference type="SAM" id="MobiDB-lite"/>
    </source>
</evidence>
<reference evidence="2 3" key="1">
    <citation type="journal article" date="2023" name="Genes (Basel)">
        <title>Chromosome-Level Genome Assembly and Circadian Gene Repertoire of the Patagonia Blennie Eleginops maclovinus-The Closest Ancestral Proxy of Antarctic Cryonotothenioids.</title>
        <authorList>
            <person name="Cheng C.C."/>
            <person name="Rivera-Colon A.G."/>
            <person name="Minhas B.F."/>
            <person name="Wilson L."/>
            <person name="Rayamajhi N."/>
            <person name="Vargas-Chacoff L."/>
            <person name="Catchen J.M."/>
        </authorList>
    </citation>
    <scope>NUCLEOTIDE SEQUENCE [LARGE SCALE GENOMIC DNA]</scope>
    <source>
        <strain evidence="2">JMC-PN-2008</strain>
    </source>
</reference>
<evidence type="ECO:0000313" key="3">
    <source>
        <dbReference type="Proteomes" id="UP001346869"/>
    </source>
</evidence>
<proteinExistence type="predicted"/>
<organism evidence="2 3">
    <name type="scientific">Eleginops maclovinus</name>
    <name type="common">Patagonian blennie</name>
    <name type="synonym">Eleginus maclovinus</name>
    <dbReference type="NCBI Taxonomy" id="56733"/>
    <lineage>
        <taxon>Eukaryota</taxon>
        <taxon>Metazoa</taxon>
        <taxon>Chordata</taxon>
        <taxon>Craniata</taxon>
        <taxon>Vertebrata</taxon>
        <taxon>Euteleostomi</taxon>
        <taxon>Actinopterygii</taxon>
        <taxon>Neopterygii</taxon>
        <taxon>Teleostei</taxon>
        <taxon>Neoteleostei</taxon>
        <taxon>Acanthomorphata</taxon>
        <taxon>Eupercaria</taxon>
        <taxon>Perciformes</taxon>
        <taxon>Notothenioidei</taxon>
        <taxon>Eleginopidae</taxon>
        <taxon>Eleginops</taxon>
    </lineage>
</organism>
<protein>
    <submittedName>
        <fullName evidence="2">Uncharacterized protein</fullName>
    </submittedName>
</protein>
<name>A0AAN7XHC1_ELEMC</name>
<accession>A0AAN7XHC1</accession>
<feature type="region of interest" description="Disordered" evidence="1">
    <location>
        <begin position="48"/>
        <end position="74"/>
    </location>
</feature>
<feature type="compositionally biased region" description="Low complexity" evidence="1">
    <location>
        <begin position="48"/>
        <end position="60"/>
    </location>
</feature>
<reference evidence="2 3" key="2">
    <citation type="journal article" date="2023" name="Mol. Biol. Evol.">
        <title>Genomics of Secondarily Temperate Adaptation in the Only Non-Antarctic Icefish.</title>
        <authorList>
            <person name="Rivera-Colon A.G."/>
            <person name="Rayamajhi N."/>
            <person name="Minhas B.F."/>
            <person name="Madrigal G."/>
            <person name="Bilyk K.T."/>
            <person name="Yoon V."/>
            <person name="Hune M."/>
            <person name="Gregory S."/>
            <person name="Cheng C.H.C."/>
            <person name="Catchen J.M."/>
        </authorList>
    </citation>
    <scope>NUCLEOTIDE SEQUENCE [LARGE SCALE GENOMIC DNA]</scope>
    <source>
        <strain evidence="2">JMC-PN-2008</strain>
    </source>
</reference>
<sequence length="74" mass="7721">MVPPAPCCSLRGGRSVGHVPSRRPSLSASTSGFNPPWRTWQIALATPAHSAAGSPAPHTSIACNPPHYPRLNSP</sequence>
<dbReference type="Proteomes" id="UP001346869">
    <property type="component" value="Unassembled WGS sequence"/>
</dbReference>
<evidence type="ECO:0000313" key="2">
    <source>
        <dbReference type="EMBL" id="KAK5860679.1"/>
    </source>
</evidence>
<comment type="caution">
    <text evidence="2">The sequence shown here is derived from an EMBL/GenBank/DDBJ whole genome shotgun (WGS) entry which is preliminary data.</text>
</comment>
<keyword evidence="3" id="KW-1185">Reference proteome</keyword>
<dbReference type="EMBL" id="JAUZQC010000013">
    <property type="protein sequence ID" value="KAK5860679.1"/>
    <property type="molecule type" value="Genomic_DNA"/>
</dbReference>